<name>A0A550C0W9_9AGAR</name>
<gene>
    <name evidence="1" type="ORF">BD626DRAFT_634069</name>
</gene>
<dbReference type="AlphaFoldDB" id="A0A550C0W9"/>
<dbReference type="InterPro" id="IPR032675">
    <property type="entry name" value="LRR_dom_sf"/>
</dbReference>
<evidence type="ECO:0000313" key="1">
    <source>
        <dbReference type="EMBL" id="TRM58386.1"/>
    </source>
</evidence>
<proteinExistence type="predicted"/>
<keyword evidence="2" id="KW-1185">Reference proteome</keyword>
<dbReference type="Gene3D" id="3.80.10.10">
    <property type="entry name" value="Ribonuclease Inhibitor"/>
    <property type="match status" value="1"/>
</dbReference>
<sequence>MAKRLSRLMLAPSESEFFYGEPPVGKATSPTMIGPLDIPEILSIIFDYLAPLSVHKLVNLDLSAFNLQLKTLYNLALVSRFWNALATPLLWHALFEPHDLWRLLPVDAWQMVPTITNLQTLVFTRPLCDADWTHAIKVSRYVKYYAYFSDNVYPDMKQETILASPPPFPLLPSLTSLTFVSLGLPSDIAMLHTLLSPSVRTLTLRERNGNLLDNMDRILQRCPNLETLAINSISPILERPRILACCKALAGLRSSRLRRWIFDLWIEE</sequence>
<organism evidence="1 2">
    <name type="scientific">Schizophyllum amplum</name>
    <dbReference type="NCBI Taxonomy" id="97359"/>
    <lineage>
        <taxon>Eukaryota</taxon>
        <taxon>Fungi</taxon>
        <taxon>Dikarya</taxon>
        <taxon>Basidiomycota</taxon>
        <taxon>Agaricomycotina</taxon>
        <taxon>Agaricomycetes</taxon>
        <taxon>Agaricomycetidae</taxon>
        <taxon>Agaricales</taxon>
        <taxon>Schizophyllaceae</taxon>
        <taxon>Schizophyllum</taxon>
    </lineage>
</organism>
<evidence type="ECO:0000313" key="2">
    <source>
        <dbReference type="Proteomes" id="UP000320762"/>
    </source>
</evidence>
<comment type="caution">
    <text evidence="1">The sequence shown here is derived from an EMBL/GenBank/DDBJ whole genome shotgun (WGS) entry which is preliminary data.</text>
</comment>
<dbReference type="Proteomes" id="UP000320762">
    <property type="component" value="Unassembled WGS sequence"/>
</dbReference>
<protein>
    <submittedName>
        <fullName evidence="1">Uncharacterized protein</fullName>
    </submittedName>
</protein>
<dbReference type="EMBL" id="VDMD01000036">
    <property type="protein sequence ID" value="TRM58386.1"/>
    <property type="molecule type" value="Genomic_DNA"/>
</dbReference>
<reference evidence="1 2" key="1">
    <citation type="journal article" date="2019" name="New Phytol.">
        <title>Comparative genomics reveals unique wood-decay strategies and fruiting body development in the Schizophyllaceae.</title>
        <authorList>
            <person name="Almasi E."/>
            <person name="Sahu N."/>
            <person name="Krizsan K."/>
            <person name="Balint B."/>
            <person name="Kovacs G.M."/>
            <person name="Kiss B."/>
            <person name="Cseklye J."/>
            <person name="Drula E."/>
            <person name="Henrissat B."/>
            <person name="Nagy I."/>
            <person name="Chovatia M."/>
            <person name="Adam C."/>
            <person name="LaButti K."/>
            <person name="Lipzen A."/>
            <person name="Riley R."/>
            <person name="Grigoriev I.V."/>
            <person name="Nagy L.G."/>
        </authorList>
    </citation>
    <scope>NUCLEOTIDE SEQUENCE [LARGE SCALE GENOMIC DNA]</scope>
    <source>
        <strain evidence="1 2">NL-1724</strain>
    </source>
</reference>
<accession>A0A550C0W9</accession>